<dbReference type="Proteomes" id="UP000036700">
    <property type="component" value="Chromosome"/>
</dbReference>
<dbReference type="EMBL" id="CP011568">
    <property type="protein sequence ID" value="AKJ68161.1"/>
    <property type="molecule type" value="Genomic_DNA"/>
</dbReference>
<dbReference type="Gene3D" id="1.40.20.10">
    <property type="entry name" value="CHAD domain"/>
    <property type="match status" value="1"/>
</dbReference>
<dbReference type="PATRIC" id="fig|445709.3.peg.1708"/>
<dbReference type="Pfam" id="PF05235">
    <property type="entry name" value="CHAD"/>
    <property type="match status" value="1"/>
</dbReference>
<dbReference type="InterPro" id="IPR038186">
    <property type="entry name" value="CHAD_dom_sf"/>
</dbReference>
<sequence>MSPHDGARTSIAANFRYQLDQVASHWQASSARQAGLDAAESLHQLRVALRRMRTLLTLFRPWLKRGWRHRLRSDISWISSALGAARDYDVLIGVTLPALAAAHPHLTDWPAVLGAARAGQHAAHGRLARARSRQRYARFHRRMQRCIDGASNPFRSRARSMLDRRRSRFLDRARRLLREYYRALYPAAEHATQLSADACHRLRLRVKRLRYTSEALTPLLAKAQHASFFTHLSACQDALGQRNDAAVAQRLLEDLPLDAPARAQAQQWLQRKIAQAMRAAEDALKQLPEPRMRSGKRR</sequence>
<dbReference type="PROSITE" id="PS51708">
    <property type="entry name" value="CHAD"/>
    <property type="match status" value="1"/>
</dbReference>
<dbReference type="SMART" id="SM00880">
    <property type="entry name" value="CHAD"/>
    <property type="match status" value="1"/>
</dbReference>
<evidence type="ECO:0000259" key="1">
    <source>
        <dbReference type="PROSITE" id="PS51708"/>
    </source>
</evidence>
<dbReference type="KEGG" id="ptx:ABW99_07990"/>
<dbReference type="RefSeq" id="WP_047213981.1">
    <property type="nucleotide sequence ID" value="NZ_CP011568.3"/>
</dbReference>
<dbReference type="AlphaFoldDB" id="A0A0G3ETW7"/>
<dbReference type="InterPro" id="IPR007899">
    <property type="entry name" value="CHAD_dom"/>
</dbReference>
<keyword evidence="3" id="KW-1185">Reference proteome</keyword>
<evidence type="ECO:0000313" key="2">
    <source>
        <dbReference type="EMBL" id="AKJ68161.1"/>
    </source>
</evidence>
<name>A0A0G3ETW7_9BURK</name>
<dbReference type="PANTHER" id="PTHR39339:SF1">
    <property type="entry name" value="CHAD DOMAIN-CONTAINING PROTEIN"/>
    <property type="match status" value="1"/>
</dbReference>
<protein>
    <recommendedName>
        <fullName evidence="1">CHAD domain-containing protein</fullName>
    </recommendedName>
</protein>
<accession>A0A0G3ETW7</accession>
<gene>
    <name evidence="2" type="ORF">ABW99_07990</name>
</gene>
<feature type="domain" description="CHAD" evidence="1">
    <location>
        <begin position="8"/>
        <end position="293"/>
    </location>
</feature>
<organism evidence="2 3">
    <name type="scientific">Pandoraea thiooxydans</name>
    <dbReference type="NCBI Taxonomy" id="445709"/>
    <lineage>
        <taxon>Bacteria</taxon>
        <taxon>Pseudomonadati</taxon>
        <taxon>Pseudomonadota</taxon>
        <taxon>Betaproteobacteria</taxon>
        <taxon>Burkholderiales</taxon>
        <taxon>Burkholderiaceae</taxon>
        <taxon>Pandoraea</taxon>
    </lineage>
</organism>
<dbReference type="PANTHER" id="PTHR39339">
    <property type="entry name" value="SLR1444 PROTEIN"/>
    <property type="match status" value="1"/>
</dbReference>
<evidence type="ECO:0000313" key="3">
    <source>
        <dbReference type="Proteomes" id="UP000036700"/>
    </source>
</evidence>
<reference evidence="3" key="1">
    <citation type="submission" date="2015-06" db="EMBL/GenBank/DDBJ databases">
        <authorList>
            <person name="Lim Y.L."/>
            <person name="Ee R."/>
            <person name="Yong D."/>
            <person name="How K.Y."/>
            <person name="Yin W.F."/>
            <person name="Chan K.G."/>
        </authorList>
    </citation>
    <scope>NUCLEOTIDE SEQUENCE [LARGE SCALE GENOMIC DNA]</scope>
    <source>
        <strain evidence="3">DSM 25325</strain>
    </source>
</reference>
<dbReference type="OrthoDB" id="3034217at2"/>
<dbReference type="STRING" id="445709.ABW99_07990"/>
<proteinExistence type="predicted"/>